<evidence type="ECO:0000313" key="1">
    <source>
        <dbReference type="EnsemblMetazoa" id="SMAR015113-PA"/>
    </source>
</evidence>
<reference evidence="2" key="1">
    <citation type="submission" date="2011-05" db="EMBL/GenBank/DDBJ databases">
        <authorList>
            <person name="Richards S.R."/>
            <person name="Qu J."/>
            <person name="Jiang H."/>
            <person name="Jhangiani S.N."/>
            <person name="Agravi P."/>
            <person name="Goodspeed R."/>
            <person name="Gross S."/>
            <person name="Mandapat C."/>
            <person name="Jackson L."/>
            <person name="Mathew T."/>
            <person name="Pu L."/>
            <person name="Thornton R."/>
            <person name="Saada N."/>
            <person name="Wilczek-Boney K.B."/>
            <person name="Lee S."/>
            <person name="Kovar C."/>
            <person name="Wu Y."/>
            <person name="Scherer S.E."/>
            <person name="Worley K.C."/>
            <person name="Muzny D.M."/>
            <person name="Gibbs R."/>
        </authorList>
    </citation>
    <scope>NUCLEOTIDE SEQUENCE</scope>
    <source>
        <strain evidence="2">Brora</strain>
    </source>
</reference>
<protein>
    <submittedName>
        <fullName evidence="1">Uncharacterized protein</fullName>
    </submittedName>
</protein>
<reference evidence="1" key="2">
    <citation type="submission" date="2015-02" db="UniProtKB">
        <authorList>
            <consortium name="EnsemblMetazoa"/>
        </authorList>
    </citation>
    <scope>IDENTIFICATION</scope>
</reference>
<dbReference type="EnsemblMetazoa" id="SMAR015113-RA">
    <property type="protein sequence ID" value="SMAR015113-PA"/>
    <property type="gene ID" value="SMAR015113"/>
</dbReference>
<dbReference type="HOGENOM" id="CLU_2099906_0_0_1"/>
<accession>T1JMN3</accession>
<dbReference type="AlphaFoldDB" id="T1JMN3"/>
<dbReference type="EMBL" id="JH431312">
    <property type="status" value="NOT_ANNOTATED_CDS"/>
    <property type="molecule type" value="Genomic_DNA"/>
</dbReference>
<name>T1JMN3_STRMM</name>
<organism evidence="1 2">
    <name type="scientific">Strigamia maritima</name>
    <name type="common">European centipede</name>
    <name type="synonym">Geophilus maritimus</name>
    <dbReference type="NCBI Taxonomy" id="126957"/>
    <lineage>
        <taxon>Eukaryota</taxon>
        <taxon>Metazoa</taxon>
        <taxon>Ecdysozoa</taxon>
        <taxon>Arthropoda</taxon>
        <taxon>Myriapoda</taxon>
        <taxon>Chilopoda</taxon>
        <taxon>Pleurostigmophora</taxon>
        <taxon>Geophilomorpha</taxon>
        <taxon>Linotaeniidae</taxon>
        <taxon>Strigamia</taxon>
    </lineage>
</organism>
<evidence type="ECO:0000313" key="2">
    <source>
        <dbReference type="Proteomes" id="UP000014500"/>
    </source>
</evidence>
<sequence length="116" mass="13166">MKQSINFPKIGKFLLHTVKKKWWIDETGNGQNKNYITKRILDLDLTEFPAANCREETIRSERGAMMARADLWAKGSNGGRLGEVKIGVMNLIFEGTQGRGFVHEPIIFAPVFWDGI</sequence>
<proteinExistence type="predicted"/>
<dbReference type="Proteomes" id="UP000014500">
    <property type="component" value="Unassembled WGS sequence"/>
</dbReference>
<keyword evidence="2" id="KW-1185">Reference proteome</keyword>